<accession>A0A5C4XIC2</accession>
<dbReference type="Proteomes" id="UP000311605">
    <property type="component" value="Unassembled WGS sequence"/>
</dbReference>
<dbReference type="PROSITE" id="PS51318">
    <property type="entry name" value="TAT"/>
    <property type="match status" value="1"/>
</dbReference>
<sequence length="365" mass="39547">MASKILSSTTLLNPTRRSLLKASAIAFPTAAILTHTRAASAADQKIVVRTTSGGTYGEAMEKAIFAPFTEATGIRVEKTPADMAPLIASAKAGRPLVDLVDTSEGLLQTLAAADALATVEYDRFKLFKIDDIGKDAAQEKIVRRMVYARVLGYRKSVFPNGGPTSWAEFWDIKKFPAVRALCGLQLNMPDLEFALLADGVGKSDLYPVDIKRALASYGKIRADVHTFYGTDAISASLLSTGEVDLEPIANGRIQPMIDEGGDYAFDWNEHMKVPSGYSILKGAANLENAHKFIDYALSSEAQARFATLIPYGPVNKNAFASISDDVAMKLPTNPKWSDKGFVQNTAWWGENTAAVTNAWNEWAAN</sequence>
<evidence type="ECO:0000256" key="4">
    <source>
        <dbReference type="ARBA" id="ARBA00022729"/>
    </source>
</evidence>
<name>A0A5C4XIC2_9HYPH</name>
<dbReference type="GO" id="GO:0030975">
    <property type="term" value="F:thiamine binding"/>
    <property type="evidence" value="ECO:0007669"/>
    <property type="project" value="TreeGrafter"/>
</dbReference>
<dbReference type="AlphaFoldDB" id="A0A5C4XIC2"/>
<keyword evidence="4" id="KW-0732">Signal</keyword>
<comment type="subcellular location">
    <subcellularLocation>
        <location evidence="1">Periplasm</location>
    </subcellularLocation>
</comment>
<dbReference type="OrthoDB" id="9815444at2"/>
<dbReference type="GO" id="GO:0015888">
    <property type="term" value="P:thiamine transport"/>
    <property type="evidence" value="ECO:0007669"/>
    <property type="project" value="TreeGrafter"/>
</dbReference>
<evidence type="ECO:0000256" key="1">
    <source>
        <dbReference type="ARBA" id="ARBA00004418"/>
    </source>
</evidence>
<dbReference type="InterPro" id="IPR006311">
    <property type="entry name" value="TAT_signal"/>
</dbReference>
<evidence type="ECO:0000313" key="6">
    <source>
        <dbReference type="EMBL" id="TNM63058.1"/>
    </source>
</evidence>
<evidence type="ECO:0000313" key="7">
    <source>
        <dbReference type="Proteomes" id="UP000311605"/>
    </source>
</evidence>
<dbReference type="Gene3D" id="3.40.190.10">
    <property type="entry name" value="Periplasmic binding protein-like II"/>
    <property type="match status" value="2"/>
</dbReference>
<keyword evidence="3" id="KW-0813">Transport</keyword>
<comment type="caution">
    <text evidence="6">The sequence shown here is derived from an EMBL/GenBank/DDBJ whole genome shotgun (WGS) entry which is preliminary data.</text>
</comment>
<keyword evidence="5" id="KW-0574">Periplasm</keyword>
<reference evidence="6 7" key="1">
    <citation type="submission" date="2019-06" db="EMBL/GenBank/DDBJ databases">
        <title>The draft genome of Rhizobium smilacinae PTYR-5.</title>
        <authorList>
            <person name="Liu L."/>
            <person name="Li L."/>
            <person name="Zhang X."/>
        </authorList>
    </citation>
    <scope>NUCLEOTIDE SEQUENCE [LARGE SCALE GENOMIC DNA]</scope>
    <source>
        <strain evidence="6 7">PTYR-5</strain>
    </source>
</reference>
<dbReference type="Pfam" id="PF13416">
    <property type="entry name" value="SBP_bac_8"/>
    <property type="match status" value="1"/>
</dbReference>
<organism evidence="6 7">
    <name type="scientific">Aliirhizobium smilacinae</name>
    <dbReference type="NCBI Taxonomy" id="1395944"/>
    <lineage>
        <taxon>Bacteria</taxon>
        <taxon>Pseudomonadati</taxon>
        <taxon>Pseudomonadota</taxon>
        <taxon>Alphaproteobacteria</taxon>
        <taxon>Hyphomicrobiales</taxon>
        <taxon>Rhizobiaceae</taxon>
        <taxon>Aliirhizobium</taxon>
    </lineage>
</organism>
<keyword evidence="7" id="KW-1185">Reference proteome</keyword>
<dbReference type="PANTHER" id="PTHR30006:SF3">
    <property type="entry name" value="THIAMINE-BINDING PERIPLASMIC PROTEIN"/>
    <property type="match status" value="1"/>
</dbReference>
<dbReference type="RefSeq" id="WP_139677548.1">
    <property type="nucleotide sequence ID" value="NZ_VDMN01000003.1"/>
</dbReference>
<gene>
    <name evidence="6" type="ORF">FHP24_17770</name>
</gene>
<protein>
    <submittedName>
        <fullName evidence="6">Extracellular solute-binding protein</fullName>
    </submittedName>
</protein>
<comment type="similarity">
    <text evidence="2">Belongs to the bacterial solute-binding protein 1 family.</text>
</comment>
<proteinExistence type="inferred from homology"/>
<dbReference type="GO" id="GO:0030288">
    <property type="term" value="C:outer membrane-bounded periplasmic space"/>
    <property type="evidence" value="ECO:0007669"/>
    <property type="project" value="TreeGrafter"/>
</dbReference>
<dbReference type="EMBL" id="VDMN01000003">
    <property type="protein sequence ID" value="TNM63058.1"/>
    <property type="molecule type" value="Genomic_DNA"/>
</dbReference>
<evidence type="ECO:0000256" key="2">
    <source>
        <dbReference type="ARBA" id="ARBA00008520"/>
    </source>
</evidence>
<dbReference type="InterPro" id="IPR006059">
    <property type="entry name" value="SBP"/>
</dbReference>
<evidence type="ECO:0000256" key="5">
    <source>
        <dbReference type="ARBA" id="ARBA00022764"/>
    </source>
</evidence>
<dbReference type="GO" id="GO:0030976">
    <property type="term" value="F:thiamine pyrophosphate binding"/>
    <property type="evidence" value="ECO:0007669"/>
    <property type="project" value="TreeGrafter"/>
</dbReference>
<evidence type="ECO:0000256" key="3">
    <source>
        <dbReference type="ARBA" id="ARBA00022448"/>
    </source>
</evidence>
<dbReference type="SUPFAM" id="SSF53850">
    <property type="entry name" value="Periplasmic binding protein-like II"/>
    <property type="match status" value="1"/>
</dbReference>
<dbReference type="PANTHER" id="PTHR30006">
    <property type="entry name" value="THIAMINE-BINDING PERIPLASMIC PROTEIN-RELATED"/>
    <property type="match status" value="1"/>
</dbReference>